<proteinExistence type="predicted"/>
<evidence type="ECO:0000313" key="3">
    <source>
        <dbReference type="Proteomes" id="UP000575469"/>
    </source>
</evidence>
<evidence type="ECO:0000259" key="1">
    <source>
        <dbReference type="Pfam" id="PF13280"/>
    </source>
</evidence>
<feature type="domain" description="WYL" evidence="1">
    <location>
        <begin position="158"/>
        <end position="224"/>
    </location>
</feature>
<reference evidence="2 3" key="1">
    <citation type="submission" date="2020-04" db="EMBL/GenBank/DDBJ databases">
        <title>Ralstonia insidiosa genome sequencing and assembly.</title>
        <authorList>
            <person name="Martins R.C.R."/>
            <person name="Perdigao-Neto L.V."/>
            <person name="Levin A.S.S."/>
            <person name="Costa S.F."/>
        </authorList>
    </citation>
    <scope>NUCLEOTIDE SEQUENCE [LARGE SCALE GENOMIC DNA]</scope>
    <source>
        <strain evidence="2 3">5047</strain>
    </source>
</reference>
<dbReference type="Proteomes" id="UP000575469">
    <property type="component" value="Unassembled WGS sequence"/>
</dbReference>
<protein>
    <submittedName>
        <fullName evidence="2">WYL domain-containing protein</fullName>
    </submittedName>
</protein>
<dbReference type="AlphaFoldDB" id="A0A848P2I8"/>
<sequence length="329" mass="37534">MPKRPDTLETVLLALELLRRIPRNRKVTAPELHEQLTSAGLPRDLRTIQRQLEMLSEHFEIERDDRSKPYGYRWKERASGMSLPVLNEQESLLLTLAEQQLRNLLPASLMKSMAGFFQQARMNLGPHANARQERAWLSKVRVVSTTQPLLPPKIKPGVFEAVSNALYGDRWLEVDYVNAARKHKTAKVMPLGLAQQGARLYLVCRYEGYENERILALNRLVSAQALTLTFDRPKDFDLKKYDADGNFGFGEGNQIRLVFRIDKSAGLHLLESPLSLDQQVLEVGNQLEISATVVETAQLEWWLRGFGEQLSVVRRVPILGTETCQLNEH</sequence>
<name>A0A848P2I8_9RALS</name>
<organism evidence="2 3">
    <name type="scientific">Ralstonia insidiosa</name>
    <dbReference type="NCBI Taxonomy" id="190721"/>
    <lineage>
        <taxon>Bacteria</taxon>
        <taxon>Pseudomonadati</taxon>
        <taxon>Pseudomonadota</taxon>
        <taxon>Betaproteobacteria</taxon>
        <taxon>Burkholderiales</taxon>
        <taxon>Burkholderiaceae</taxon>
        <taxon>Ralstonia</taxon>
    </lineage>
</organism>
<dbReference type="PROSITE" id="PS52050">
    <property type="entry name" value="WYL"/>
    <property type="match status" value="1"/>
</dbReference>
<comment type="caution">
    <text evidence="2">The sequence shown here is derived from an EMBL/GenBank/DDBJ whole genome shotgun (WGS) entry which is preliminary data.</text>
</comment>
<dbReference type="RefSeq" id="WP_169339825.1">
    <property type="nucleotide sequence ID" value="NZ_JABBZM010000006.1"/>
</dbReference>
<accession>A0A848P2I8</accession>
<dbReference type="PANTHER" id="PTHR34580">
    <property type="match status" value="1"/>
</dbReference>
<dbReference type="PANTHER" id="PTHR34580:SF1">
    <property type="entry name" value="PROTEIN PAFC"/>
    <property type="match status" value="1"/>
</dbReference>
<dbReference type="Pfam" id="PF13280">
    <property type="entry name" value="WYL"/>
    <property type="match status" value="1"/>
</dbReference>
<dbReference type="EMBL" id="JABBZM010000006">
    <property type="protein sequence ID" value="NMV37878.1"/>
    <property type="molecule type" value="Genomic_DNA"/>
</dbReference>
<evidence type="ECO:0000313" key="2">
    <source>
        <dbReference type="EMBL" id="NMV37878.1"/>
    </source>
</evidence>
<dbReference type="InterPro" id="IPR026881">
    <property type="entry name" value="WYL_dom"/>
</dbReference>
<gene>
    <name evidence="2" type="ORF">HGR00_08145</name>
</gene>
<dbReference type="InterPro" id="IPR051534">
    <property type="entry name" value="CBASS_pafABC_assoc_protein"/>
</dbReference>